<dbReference type="RefSeq" id="XP_014542633.1">
    <property type="nucleotide sequence ID" value="XM_014687147.1"/>
</dbReference>
<dbReference type="AlphaFoldDB" id="A0A7D5Z512"/>
<reference evidence="1 2" key="1">
    <citation type="submission" date="2020-07" db="EMBL/GenBank/DDBJ databases">
        <title>Telomere length de novo assembly of all 7 chromosomes of the fungus, Metarhizium brunneum, using a novel assembly pipeline.</title>
        <authorList>
            <person name="Saud z."/>
            <person name="Kortsinoglou A."/>
            <person name="Kouvelis V.N."/>
            <person name="Butt T.M."/>
        </authorList>
    </citation>
    <scope>NUCLEOTIDE SEQUENCE [LARGE SCALE GENOMIC DNA]</scope>
    <source>
        <strain evidence="1 2">4556</strain>
    </source>
</reference>
<dbReference type="EMBL" id="CP058934">
    <property type="protein sequence ID" value="QLI69327.1"/>
    <property type="molecule type" value="Genomic_DNA"/>
</dbReference>
<dbReference type="KEGG" id="mbrn:26244582"/>
<keyword evidence="2" id="KW-1185">Reference proteome</keyword>
<name>A0A7D5Z512_9HYPO</name>
<proteinExistence type="predicted"/>
<dbReference type="Proteomes" id="UP000510686">
    <property type="component" value="Chromosome 3"/>
</dbReference>
<dbReference type="GeneID" id="26244582"/>
<accession>A0A7D5Z512</accession>
<gene>
    <name evidence="1" type="ORF">G6M90_00g062460</name>
</gene>
<evidence type="ECO:0000313" key="1">
    <source>
        <dbReference type="EMBL" id="QLI69327.1"/>
    </source>
</evidence>
<organism evidence="1 2">
    <name type="scientific">Metarhizium brunneum</name>
    <dbReference type="NCBI Taxonomy" id="500148"/>
    <lineage>
        <taxon>Eukaryota</taxon>
        <taxon>Fungi</taxon>
        <taxon>Dikarya</taxon>
        <taxon>Ascomycota</taxon>
        <taxon>Pezizomycotina</taxon>
        <taxon>Sordariomycetes</taxon>
        <taxon>Hypocreomycetidae</taxon>
        <taxon>Hypocreales</taxon>
        <taxon>Clavicipitaceae</taxon>
        <taxon>Metarhizium</taxon>
    </lineage>
</organism>
<evidence type="ECO:0000313" key="2">
    <source>
        <dbReference type="Proteomes" id="UP000510686"/>
    </source>
</evidence>
<protein>
    <submittedName>
        <fullName evidence="1">Uncharacterized protein</fullName>
    </submittedName>
</protein>
<sequence>MSLLVLGVLIQRRVRLFCFAHCCEMAVCDGFDFSAIRALSQRPDFSFRSNRLSSPVHRLFLIFGLERGISNSSRSRITPGLARSPLSAAGSSSSLLSLSLGVLSRIEIVTANFTVAGTLSHATFSRRDMECIVVLGASSGALY</sequence>